<accession>A0ABS8IP61</accession>
<evidence type="ECO:0008006" key="3">
    <source>
        <dbReference type="Google" id="ProtNLM"/>
    </source>
</evidence>
<name>A0ABS8IP61_9BURK</name>
<gene>
    <name evidence="1" type="ORF">LMJ30_01705</name>
</gene>
<dbReference type="RefSeq" id="WP_229430607.1">
    <property type="nucleotide sequence ID" value="NZ_JAJHPV010000004.1"/>
</dbReference>
<evidence type="ECO:0000313" key="2">
    <source>
        <dbReference type="Proteomes" id="UP001198701"/>
    </source>
</evidence>
<dbReference type="Proteomes" id="UP001198701">
    <property type="component" value="Unassembled WGS sequence"/>
</dbReference>
<comment type="caution">
    <text evidence="1">The sequence shown here is derived from an EMBL/GenBank/DDBJ whole genome shotgun (WGS) entry which is preliminary data.</text>
</comment>
<evidence type="ECO:0000313" key="1">
    <source>
        <dbReference type="EMBL" id="MCC6069671.1"/>
    </source>
</evidence>
<organism evidence="1 2">
    <name type="scientific">Massilia agrisoli</name>
    <dbReference type="NCBI Taxonomy" id="2892444"/>
    <lineage>
        <taxon>Bacteria</taxon>
        <taxon>Pseudomonadati</taxon>
        <taxon>Pseudomonadota</taxon>
        <taxon>Betaproteobacteria</taxon>
        <taxon>Burkholderiales</taxon>
        <taxon>Oxalobacteraceae</taxon>
        <taxon>Telluria group</taxon>
        <taxon>Massilia</taxon>
    </lineage>
</organism>
<dbReference type="EMBL" id="JAJHPV010000004">
    <property type="protein sequence ID" value="MCC6069671.1"/>
    <property type="molecule type" value="Genomic_DNA"/>
</dbReference>
<reference evidence="1 2" key="1">
    <citation type="submission" date="2021-11" db="EMBL/GenBank/DDBJ databases">
        <authorList>
            <person name="Huq M.A."/>
        </authorList>
    </citation>
    <scope>NUCLEOTIDE SEQUENCE [LARGE SCALE GENOMIC DNA]</scope>
    <source>
        <strain evidence="1 2">MAHUQ-52</strain>
    </source>
</reference>
<protein>
    <recommendedName>
        <fullName evidence="3">YqjK-like protein</fullName>
    </recommendedName>
</protein>
<keyword evidence="2" id="KW-1185">Reference proteome</keyword>
<proteinExistence type="predicted"/>
<sequence length="98" mass="10543">MSNKGKHSRAALAARRQALVTECALQRITVAREVHEIMAPVHNLRHKVGGNFAIPVSLAGLVGGLIATRSGRLVPMLTTGLSLWKLGRDGLAAWRQRG</sequence>